<dbReference type="Proteomes" id="UP001165120">
    <property type="component" value="Unassembled WGS sequence"/>
</dbReference>
<dbReference type="PANTHER" id="PTHR46462:SF3">
    <property type="entry name" value="UPSET, ISOFORM A"/>
    <property type="match status" value="1"/>
</dbReference>
<name>A0A9W6T4E8_CANBO</name>
<dbReference type="InterPro" id="IPR046341">
    <property type="entry name" value="SET_dom_sf"/>
</dbReference>
<keyword evidence="1" id="KW-0156">Chromatin regulator</keyword>
<evidence type="ECO:0000259" key="3">
    <source>
        <dbReference type="PROSITE" id="PS50280"/>
    </source>
</evidence>
<evidence type="ECO:0000313" key="4">
    <source>
        <dbReference type="EMBL" id="GME74795.1"/>
    </source>
</evidence>
<dbReference type="GO" id="GO:0006325">
    <property type="term" value="P:chromatin organization"/>
    <property type="evidence" value="ECO:0007669"/>
    <property type="project" value="UniProtKB-KW"/>
</dbReference>
<comment type="caution">
    <text evidence="4">The sequence shown here is derived from an EMBL/GenBank/DDBJ whole genome shotgun (WGS) entry which is preliminary data.</text>
</comment>
<keyword evidence="5" id="KW-1185">Reference proteome</keyword>
<dbReference type="GO" id="GO:0070210">
    <property type="term" value="C:Rpd3L-Expanded complex"/>
    <property type="evidence" value="ECO:0007669"/>
    <property type="project" value="TreeGrafter"/>
</dbReference>
<feature type="compositionally biased region" description="Polar residues" evidence="2">
    <location>
        <begin position="372"/>
        <end position="382"/>
    </location>
</feature>
<dbReference type="SMART" id="SM00317">
    <property type="entry name" value="SET"/>
    <property type="match status" value="1"/>
</dbReference>
<dbReference type="EMBL" id="BSXN01001870">
    <property type="protein sequence ID" value="GME74795.1"/>
    <property type="molecule type" value="Genomic_DNA"/>
</dbReference>
<gene>
    <name evidence="4" type="ORF">Cboi02_000453700</name>
</gene>
<organism evidence="4 5">
    <name type="scientific">Candida boidinii</name>
    <name type="common">Yeast</name>
    <dbReference type="NCBI Taxonomy" id="5477"/>
    <lineage>
        <taxon>Eukaryota</taxon>
        <taxon>Fungi</taxon>
        <taxon>Dikarya</taxon>
        <taxon>Ascomycota</taxon>
        <taxon>Saccharomycotina</taxon>
        <taxon>Pichiomycetes</taxon>
        <taxon>Pichiales</taxon>
        <taxon>Pichiaceae</taxon>
        <taxon>Ogataea</taxon>
        <taxon>Ogataea/Candida clade</taxon>
    </lineage>
</organism>
<evidence type="ECO:0000256" key="1">
    <source>
        <dbReference type="ARBA" id="ARBA00022853"/>
    </source>
</evidence>
<reference evidence="4" key="1">
    <citation type="submission" date="2023-04" db="EMBL/GenBank/DDBJ databases">
        <title>Candida boidinii NBRC 10035.</title>
        <authorList>
            <person name="Ichikawa N."/>
            <person name="Sato H."/>
            <person name="Tonouchi N."/>
        </authorList>
    </citation>
    <scope>NUCLEOTIDE SEQUENCE</scope>
    <source>
        <strain evidence="4">NBRC 10035</strain>
    </source>
</reference>
<dbReference type="InterPro" id="IPR001214">
    <property type="entry name" value="SET_dom"/>
</dbReference>
<accession>A0A9W6T4E8</accession>
<dbReference type="GO" id="GO:0006355">
    <property type="term" value="P:regulation of DNA-templated transcription"/>
    <property type="evidence" value="ECO:0007669"/>
    <property type="project" value="TreeGrafter"/>
</dbReference>
<dbReference type="Gene3D" id="2.170.270.10">
    <property type="entry name" value="SET domain"/>
    <property type="match status" value="1"/>
</dbReference>
<dbReference type="SUPFAM" id="SSF82199">
    <property type="entry name" value="SET domain"/>
    <property type="match status" value="1"/>
</dbReference>
<evidence type="ECO:0000256" key="2">
    <source>
        <dbReference type="SAM" id="MobiDB-lite"/>
    </source>
</evidence>
<dbReference type="AlphaFoldDB" id="A0A9W6T4E8"/>
<protein>
    <submittedName>
        <fullName evidence="4">Unnamed protein product</fullName>
    </submittedName>
</protein>
<dbReference type="PANTHER" id="PTHR46462">
    <property type="entry name" value="UPSET, ISOFORM A"/>
    <property type="match status" value="1"/>
</dbReference>
<dbReference type="Pfam" id="PF00856">
    <property type="entry name" value="SET"/>
    <property type="match status" value="1"/>
</dbReference>
<proteinExistence type="predicted"/>
<feature type="region of interest" description="Disordered" evidence="2">
    <location>
        <begin position="366"/>
        <end position="391"/>
    </location>
</feature>
<sequence length="616" mass="68907">MGRYQTLYYHIEHLEYKSSTVKHLINKLPELLNNSNNNITNDAIKISVDEFNDKFPDLQNYKKYLQIKTLPDNPKQKFTGISKLGLYTLKSLSKNDEIIIMNGEIEMKQNYIDERWNHYKTLGCPKPSVFFHPHLPIVFDLRGFGNFSRFIRKSCNPNCEIKTYILDDGSIKFGLVAKRSINQSTELTLPWEWDVDHPIREIIEGKSFENIQIRRKVELMKSIGLLLDLCECADSNLNDCYLQVVRKASSYLQRSTRKSGSSSNGNDNSNTKADEISALEFEGSYLPIMNRFESRDLNIMHRVKEIEQLWETGKLKIVNDCLIEAGAESEDEIHEDVANATINGDNDKSMVDAADKDTDAVNKSIEAGNEVGNDSSKNGADNNDTDINRPDLAKQKNDAISNISKFIRFSVKKRPFSSFANSDILNPNVPLKYDVLKKTKLNPNIVDTPSVLNNNSSNNTSNELAIPFEVHIINTPQQKESKLTATIFKDENVRDVVGVVKSELYDLRFGSGSTGSKKFNNNLSIDNNNIVKTESIVPVDATSLVVKTEDGEISINSSSVTDVPANASGIIGISGGVVPINPSSSKAVAAVMDTEKPKIVKKFSLADYKKSKANKV</sequence>
<dbReference type="PROSITE" id="PS50280">
    <property type="entry name" value="SET"/>
    <property type="match status" value="1"/>
</dbReference>
<dbReference type="GO" id="GO:0034967">
    <property type="term" value="C:Set3 complex"/>
    <property type="evidence" value="ECO:0007669"/>
    <property type="project" value="TreeGrafter"/>
</dbReference>
<evidence type="ECO:0000313" key="5">
    <source>
        <dbReference type="Proteomes" id="UP001165120"/>
    </source>
</evidence>
<feature type="domain" description="SET" evidence="3">
    <location>
        <begin position="63"/>
        <end position="192"/>
    </location>
</feature>